<sequence>MSAVTFDTHEFVKTLEAAGVPALQAEAISNAVKKAHESAELATKADLRELELSLTVKLGAIVVVALGVFSALLKWIA</sequence>
<organism evidence="2">
    <name type="scientific">Collimonas fungivorans</name>
    <dbReference type="NCBI Taxonomy" id="158899"/>
    <lineage>
        <taxon>Bacteria</taxon>
        <taxon>Pseudomonadati</taxon>
        <taxon>Pseudomonadota</taxon>
        <taxon>Betaproteobacteria</taxon>
        <taxon>Burkholderiales</taxon>
        <taxon>Oxalobacteraceae</taxon>
        <taxon>Collimonas</taxon>
    </lineage>
</organism>
<protein>
    <recommendedName>
        <fullName evidence="4">DUF1640 domain-containing protein</fullName>
    </recommendedName>
</protein>
<evidence type="ECO:0000256" key="1">
    <source>
        <dbReference type="SAM" id="Phobius"/>
    </source>
</evidence>
<dbReference type="OrthoDB" id="9133087at2"/>
<gene>
    <name evidence="2" type="ORF">CFter6_4530</name>
</gene>
<evidence type="ECO:0000313" key="3">
    <source>
        <dbReference type="Proteomes" id="UP000072421"/>
    </source>
</evidence>
<evidence type="ECO:0000313" key="2">
    <source>
        <dbReference type="EMBL" id="AMO97120.1"/>
    </source>
</evidence>
<keyword evidence="1" id="KW-0472">Membrane</keyword>
<evidence type="ECO:0008006" key="4">
    <source>
        <dbReference type="Google" id="ProtNLM"/>
    </source>
</evidence>
<name>A0A127PH27_9BURK</name>
<dbReference type="AlphaFoldDB" id="A0A127PH27"/>
<dbReference type="PATRIC" id="fig|158899.10.peg.4486"/>
<reference evidence="2 3" key="1">
    <citation type="submission" date="2015-11" db="EMBL/GenBank/DDBJ databases">
        <title>Exploring the genomic traits of fungus-feeding bacterial genus Collimonas.</title>
        <authorList>
            <person name="Song C."/>
            <person name="Schmidt R."/>
            <person name="de Jager V."/>
            <person name="Krzyzanowska D."/>
            <person name="Jongedijk E."/>
            <person name="Cankar K."/>
            <person name="Beekwilder J."/>
            <person name="van Veen A."/>
            <person name="de Boer W."/>
            <person name="van Veen J.A."/>
            <person name="Garbeva P."/>
        </authorList>
    </citation>
    <scope>NUCLEOTIDE SEQUENCE [LARGE SCALE GENOMIC DNA]</scope>
    <source>
        <strain evidence="2 3">Ter6</strain>
    </source>
</reference>
<dbReference type="Proteomes" id="UP000072421">
    <property type="component" value="Chromosome"/>
</dbReference>
<keyword evidence="1" id="KW-1133">Transmembrane helix</keyword>
<proteinExistence type="predicted"/>
<dbReference type="Gene3D" id="1.20.5.340">
    <property type="match status" value="1"/>
</dbReference>
<dbReference type="EMBL" id="CP013232">
    <property type="protein sequence ID" value="AMO97120.1"/>
    <property type="molecule type" value="Genomic_DNA"/>
</dbReference>
<keyword evidence="1" id="KW-0812">Transmembrane</keyword>
<feature type="transmembrane region" description="Helical" evidence="1">
    <location>
        <begin position="58"/>
        <end position="76"/>
    </location>
</feature>
<dbReference type="RefSeq" id="WP_061541533.1">
    <property type="nucleotide sequence ID" value="NZ_CP013232.1"/>
</dbReference>
<accession>A0A127PH27</accession>